<dbReference type="InterPro" id="IPR003115">
    <property type="entry name" value="ParB_N"/>
</dbReference>
<name>A0A2N5Y4L1_9GAMM</name>
<evidence type="ECO:0000313" key="3">
    <source>
        <dbReference type="EMBL" id="PLW83312.1"/>
    </source>
</evidence>
<reference evidence="4" key="1">
    <citation type="submission" date="2017-11" db="EMBL/GenBank/DDBJ databases">
        <title>The draft genome sequence of Chromatocurvus sp. F02.</title>
        <authorList>
            <person name="Du Z.-J."/>
            <person name="Chang Y.-Q."/>
        </authorList>
    </citation>
    <scope>NUCLEOTIDE SEQUENCE [LARGE SCALE GENOMIC DNA]</scope>
    <source>
        <strain evidence="4">F02</strain>
    </source>
</reference>
<dbReference type="GO" id="GO:0005694">
    <property type="term" value="C:chromosome"/>
    <property type="evidence" value="ECO:0007669"/>
    <property type="project" value="TreeGrafter"/>
</dbReference>
<dbReference type="Pfam" id="PF02195">
    <property type="entry name" value="ParB_N"/>
    <property type="match status" value="1"/>
</dbReference>
<gene>
    <name evidence="3" type="ORF">CWI75_07895</name>
</gene>
<dbReference type="PANTHER" id="PTHR33375:SF1">
    <property type="entry name" value="CHROMOSOME-PARTITIONING PROTEIN PARB-RELATED"/>
    <property type="match status" value="1"/>
</dbReference>
<dbReference type="InterPro" id="IPR036086">
    <property type="entry name" value="ParB/Sulfiredoxin_sf"/>
</dbReference>
<protein>
    <submittedName>
        <fullName evidence="3">Chromosome partitioning protein ParB</fullName>
    </submittedName>
</protein>
<dbReference type="Proteomes" id="UP000234845">
    <property type="component" value="Unassembled WGS sequence"/>
</dbReference>
<proteinExistence type="predicted"/>
<keyword evidence="4" id="KW-1185">Reference proteome</keyword>
<dbReference type="AlphaFoldDB" id="A0A2N5Y4L1"/>
<evidence type="ECO:0000313" key="4">
    <source>
        <dbReference type="Proteomes" id="UP000234845"/>
    </source>
</evidence>
<dbReference type="GO" id="GO:0007059">
    <property type="term" value="P:chromosome segregation"/>
    <property type="evidence" value="ECO:0007669"/>
    <property type="project" value="TreeGrafter"/>
</dbReference>
<sequence length="575" mass="63845">MQLLAVLLCLERCEEKDFLHEHSVPVLPSRQPLDGFCAVIPDCRGSTDPGSLSHLSSPSAVSVSRSPLAEVLLVPRDRTGEEGIVKAQRSGAAANAADTGVLQMPLSDLQAYEHNPRHGSNTEYQRIKASIRSQGLDQPLVVTRRPGEDHYVPLVGGNTRLQVLKELYQETGDERFGTIHCLYRPWTEESQVLLAHLRENELRGNLIFIDKALAVQDLKAILEKESRERQITLRRLAKIMTHRGLSISHTMISRMVYAAERLLPLMPQALNAGLGRPQIEKIHALEKAFLTLWQRHALGSETECAETFAALCQRYDSPEWNLQLLRTALENELAEAVDVSLHSIRLRLDDLLSGRGYSELVVEPLVSPFHPDPDLDSDADPDPDAEPETAVCEPEPAGGATPAKSTTQPCHPLDTLRLRAYTLAAGLAEHYGLAPLIVQLPAQGLGFMLADIPPRELRDTLDPALLAEMSCLWWHLAACAELTVAPPEQVLPWLAPDSVLTTALMQRDKDVVQQHLWTLDPGQWGSRLWRPLCASDWGDLLALMSTYRTIHDTAERTGMAVWSDKEECDVHQQGI</sequence>
<evidence type="ECO:0000256" key="1">
    <source>
        <dbReference type="SAM" id="MobiDB-lite"/>
    </source>
</evidence>
<dbReference type="EMBL" id="PKLZ01000003">
    <property type="protein sequence ID" value="PLW83312.1"/>
    <property type="molecule type" value="Genomic_DNA"/>
</dbReference>
<dbReference type="PANTHER" id="PTHR33375">
    <property type="entry name" value="CHROMOSOME-PARTITIONING PROTEIN PARB-RELATED"/>
    <property type="match status" value="1"/>
</dbReference>
<dbReference type="InterPro" id="IPR022304">
    <property type="entry name" value="ICE_PFGI_1_ParB"/>
</dbReference>
<feature type="region of interest" description="Disordered" evidence="1">
    <location>
        <begin position="368"/>
        <end position="409"/>
    </location>
</feature>
<evidence type="ECO:0000259" key="2">
    <source>
        <dbReference type="SMART" id="SM00470"/>
    </source>
</evidence>
<dbReference type="SMART" id="SM00470">
    <property type="entry name" value="ParB"/>
    <property type="match status" value="1"/>
</dbReference>
<dbReference type="NCBIfam" id="TIGR03764">
    <property type="entry name" value="ICE_PFGI_1_parB"/>
    <property type="match status" value="1"/>
</dbReference>
<organism evidence="3 4">
    <name type="scientific">Kineobactrum sediminis</name>
    <dbReference type="NCBI Taxonomy" id="1905677"/>
    <lineage>
        <taxon>Bacteria</taxon>
        <taxon>Pseudomonadati</taxon>
        <taxon>Pseudomonadota</taxon>
        <taxon>Gammaproteobacteria</taxon>
        <taxon>Cellvibrionales</taxon>
        <taxon>Halieaceae</taxon>
        <taxon>Kineobactrum</taxon>
    </lineage>
</organism>
<feature type="compositionally biased region" description="Acidic residues" evidence="1">
    <location>
        <begin position="374"/>
        <end position="387"/>
    </location>
</feature>
<dbReference type="Gene3D" id="3.90.1530.10">
    <property type="entry name" value="Conserved hypothetical protein from pyrococcus furiosus pfu- 392566-001, ParB domain"/>
    <property type="match status" value="1"/>
</dbReference>
<dbReference type="InterPro" id="IPR050336">
    <property type="entry name" value="Chromosome_partition/occlusion"/>
</dbReference>
<accession>A0A2N5Y4L1</accession>
<comment type="caution">
    <text evidence="3">The sequence shown here is derived from an EMBL/GenBank/DDBJ whole genome shotgun (WGS) entry which is preliminary data.</text>
</comment>
<feature type="domain" description="ParB-like N-terminal" evidence="2">
    <location>
        <begin position="102"/>
        <end position="201"/>
    </location>
</feature>
<dbReference type="SUPFAM" id="SSF110849">
    <property type="entry name" value="ParB/Sulfiredoxin"/>
    <property type="match status" value="1"/>
</dbReference>